<dbReference type="SUPFAM" id="SSF52833">
    <property type="entry name" value="Thioredoxin-like"/>
    <property type="match status" value="1"/>
</dbReference>
<feature type="domain" description="Thioredoxin" evidence="2">
    <location>
        <begin position="37"/>
        <end position="156"/>
    </location>
</feature>
<dbReference type="Gene3D" id="3.40.30.10">
    <property type="entry name" value="Glutaredoxin"/>
    <property type="match status" value="1"/>
</dbReference>
<keyword evidence="4" id="KW-1185">Reference proteome</keyword>
<dbReference type="InterPro" id="IPR036249">
    <property type="entry name" value="Thioredoxin-like_sf"/>
</dbReference>
<protein>
    <recommendedName>
        <fullName evidence="2">Thioredoxin domain-containing protein</fullName>
    </recommendedName>
</protein>
<dbReference type="InterPro" id="IPR013766">
    <property type="entry name" value="Thioredoxin_domain"/>
</dbReference>
<dbReference type="PROSITE" id="PS51352">
    <property type="entry name" value="THIOREDOXIN_2"/>
    <property type="match status" value="1"/>
</dbReference>
<dbReference type="EMBL" id="BOMB01000038">
    <property type="protein sequence ID" value="GID15150.1"/>
    <property type="molecule type" value="Genomic_DNA"/>
</dbReference>
<sequence>MVAAVVLAAATAFGLFWRGREGRFRPTAAAKGATVPASSTDATPTAPVPAGDGAEVEVLTGLGVQPGTPATLVQFSSAFCAPCRATRRLCDELTGLLDGVRHIEVDAESHLDAVRALDIMRTPTLLVVDRDGRIVQRASGLPTKPHLIAAVAPLLDADPAVR</sequence>
<proteinExistence type="predicted"/>
<dbReference type="Proteomes" id="UP000612808">
    <property type="component" value="Unassembled WGS sequence"/>
</dbReference>
<evidence type="ECO:0000256" key="1">
    <source>
        <dbReference type="SAM" id="MobiDB-lite"/>
    </source>
</evidence>
<dbReference type="Pfam" id="PF00085">
    <property type="entry name" value="Thioredoxin"/>
    <property type="match status" value="1"/>
</dbReference>
<reference evidence="3" key="1">
    <citation type="submission" date="2021-01" db="EMBL/GenBank/DDBJ databases">
        <title>Whole genome shotgun sequence of Actinocatenispora rupis NBRC 107355.</title>
        <authorList>
            <person name="Komaki H."/>
            <person name="Tamura T."/>
        </authorList>
    </citation>
    <scope>NUCLEOTIDE SEQUENCE</scope>
    <source>
        <strain evidence="3">NBRC 107355</strain>
    </source>
</reference>
<gene>
    <name evidence="3" type="ORF">Aru02nite_60390</name>
</gene>
<evidence type="ECO:0000313" key="4">
    <source>
        <dbReference type="Proteomes" id="UP000612808"/>
    </source>
</evidence>
<dbReference type="AlphaFoldDB" id="A0A8J3J5K9"/>
<name>A0A8J3J5K9_9ACTN</name>
<organism evidence="3 4">
    <name type="scientific">Actinocatenispora rupis</name>
    <dbReference type="NCBI Taxonomy" id="519421"/>
    <lineage>
        <taxon>Bacteria</taxon>
        <taxon>Bacillati</taxon>
        <taxon>Actinomycetota</taxon>
        <taxon>Actinomycetes</taxon>
        <taxon>Micromonosporales</taxon>
        <taxon>Micromonosporaceae</taxon>
        <taxon>Actinocatenispora</taxon>
    </lineage>
</organism>
<dbReference type="CDD" id="cd02947">
    <property type="entry name" value="TRX_family"/>
    <property type="match status" value="1"/>
</dbReference>
<feature type="region of interest" description="Disordered" evidence="1">
    <location>
        <begin position="28"/>
        <end position="50"/>
    </location>
</feature>
<evidence type="ECO:0000313" key="3">
    <source>
        <dbReference type="EMBL" id="GID15150.1"/>
    </source>
</evidence>
<comment type="caution">
    <text evidence="3">The sequence shown here is derived from an EMBL/GenBank/DDBJ whole genome shotgun (WGS) entry which is preliminary data.</text>
</comment>
<evidence type="ECO:0000259" key="2">
    <source>
        <dbReference type="PROSITE" id="PS51352"/>
    </source>
</evidence>
<accession>A0A8J3J5K9</accession>